<sequence>MKLVVVVLLFASATADLHNWVGLPDTRFEQVDQLMQDEPFVAKRIVNPATADLANLFDSTEMNDPAEYEGSGINPGSEINPIKEIVESLHDIIPAIKELKEARDKQNHEYAEQFVYALKHADDDEDLKKVLGFHMVMLHKRCLDIKLAFARHVHKEGLLDKIKNDDLDLTEIMGKVIAAAEHQQFDVFDVFVHLVRKSNLHGHPAAQVIIAIGGMVAEAACEVNMDGLIKRIAEMIEKEDKEGDFDLSDKVLPFLYEKNSKKCPGNLIQSLEPHKSIKARLLGIIFENCKEVKFVRFAVSTVLDAIKLGKKVEIMKKMDMKRLHEMLKDVTSLMKSNLTDEAHIVVGDYVLTDMRRALLVGLAVHKQLAPSGPKPSGSPRPFTGPKPSGSPRPFTGPKPSASPSPFTGPKPSGSPMPSTGPKPSASPSPFTGPKPDGTTKPDELKRTADFLEGESIDLFQ</sequence>
<feature type="compositionally biased region" description="Basic and acidic residues" evidence="1">
    <location>
        <begin position="437"/>
        <end position="449"/>
    </location>
</feature>
<dbReference type="Proteomes" id="UP001163046">
    <property type="component" value="Unassembled WGS sequence"/>
</dbReference>
<feature type="signal peptide" evidence="2">
    <location>
        <begin position="1"/>
        <end position="15"/>
    </location>
</feature>
<organism evidence="3 4">
    <name type="scientific">Desmophyllum pertusum</name>
    <dbReference type="NCBI Taxonomy" id="174260"/>
    <lineage>
        <taxon>Eukaryota</taxon>
        <taxon>Metazoa</taxon>
        <taxon>Cnidaria</taxon>
        <taxon>Anthozoa</taxon>
        <taxon>Hexacorallia</taxon>
        <taxon>Scleractinia</taxon>
        <taxon>Caryophylliina</taxon>
        <taxon>Caryophylliidae</taxon>
        <taxon>Desmophyllum</taxon>
    </lineage>
</organism>
<proteinExistence type="predicted"/>
<gene>
    <name evidence="3" type="ORF">OS493_037601</name>
</gene>
<name>A0A9X0D863_9CNID</name>
<evidence type="ECO:0000256" key="2">
    <source>
        <dbReference type="SAM" id="SignalP"/>
    </source>
</evidence>
<dbReference type="AlphaFoldDB" id="A0A9X0D863"/>
<feature type="region of interest" description="Disordered" evidence="1">
    <location>
        <begin position="368"/>
        <end position="460"/>
    </location>
</feature>
<evidence type="ECO:0000256" key="1">
    <source>
        <dbReference type="SAM" id="MobiDB-lite"/>
    </source>
</evidence>
<dbReference type="OrthoDB" id="5980714at2759"/>
<comment type="caution">
    <text evidence="3">The sequence shown here is derived from an EMBL/GenBank/DDBJ whole genome shotgun (WGS) entry which is preliminary data.</text>
</comment>
<feature type="chain" id="PRO_5040979301" evidence="2">
    <location>
        <begin position="16"/>
        <end position="460"/>
    </location>
</feature>
<feature type="compositionally biased region" description="Acidic residues" evidence="1">
    <location>
        <begin position="451"/>
        <end position="460"/>
    </location>
</feature>
<evidence type="ECO:0000313" key="4">
    <source>
        <dbReference type="Proteomes" id="UP001163046"/>
    </source>
</evidence>
<keyword evidence="4" id="KW-1185">Reference proteome</keyword>
<protein>
    <submittedName>
        <fullName evidence="3">Uncharacterized protein</fullName>
    </submittedName>
</protein>
<evidence type="ECO:0000313" key="3">
    <source>
        <dbReference type="EMBL" id="KAJ7388439.1"/>
    </source>
</evidence>
<feature type="compositionally biased region" description="Pro residues" evidence="1">
    <location>
        <begin position="372"/>
        <end position="432"/>
    </location>
</feature>
<keyword evidence="2" id="KW-0732">Signal</keyword>
<dbReference type="EMBL" id="MU825469">
    <property type="protein sequence ID" value="KAJ7388439.1"/>
    <property type="molecule type" value="Genomic_DNA"/>
</dbReference>
<accession>A0A9X0D863</accession>
<reference evidence="3" key="1">
    <citation type="submission" date="2023-01" db="EMBL/GenBank/DDBJ databases">
        <title>Genome assembly of the deep-sea coral Lophelia pertusa.</title>
        <authorList>
            <person name="Herrera S."/>
            <person name="Cordes E."/>
        </authorList>
    </citation>
    <scope>NUCLEOTIDE SEQUENCE</scope>
    <source>
        <strain evidence="3">USNM1676648</strain>
        <tissue evidence="3">Polyp</tissue>
    </source>
</reference>